<name>X1MBB2_9ZZZZ</name>
<reference evidence="2" key="1">
    <citation type="journal article" date="2014" name="Front. Microbiol.">
        <title>High frequency of phylogenetically diverse reductive dehalogenase-homologous genes in deep subseafloor sedimentary metagenomes.</title>
        <authorList>
            <person name="Kawai M."/>
            <person name="Futagami T."/>
            <person name="Toyoda A."/>
            <person name="Takaki Y."/>
            <person name="Nishi S."/>
            <person name="Hori S."/>
            <person name="Arai W."/>
            <person name="Tsubouchi T."/>
            <person name="Morono Y."/>
            <person name="Uchiyama I."/>
            <person name="Ito T."/>
            <person name="Fujiyama A."/>
            <person name="Inagaki F."/>
            <person name="Takami H."/>
        </authorList>
    </citation>
    <scope>NUCLEOTIDE SEQUENCE</scope>
    <source>
        <strain evidence="2">Expedition CK06-06</strain>
    </source>
</reference>
<keyword evidence="1" id="KW-0812">Transmembrane</keyword>
<evidence type="ECO:0000313" key="2">
    <source>
        <dbReference type="EMBL" id="GAI03644.1"/>
    </source>
</evidence>
<feature type="non-terminal residue" evidence="2">
    <location>
        <position position="1"/>
    </location>
</feature>
<proteinExistence type="predicted"/>
<accession>X1MBB2</accession>
<dbReference type="EMBL" id="BARV01009737">
    <property type="protein sequence ID" value="GAI03644.1"/>
    <property type="molecule type" value="Genomic_DNA"/>
</dbReference>
<comment type="caution">
    <text evidence="2">The sequence shown here is derived from an EMBL/GenBank/DDBJ whole genome shotgun (WGS) entry which is preliminary data.</text>
</comment>
<keyword evidence="1" id="KW-0472">Membrane</keyword>
<sequence>FDDFCWLGEPPEVSSWLDYYSEYGDYPTSSAFVNQMASTTALVFGSIGSFLTGFVEAFDTSEALAQGSNFGSAIPKMRGYLAIINDFFGELPVAQAFLFLISFILAVGLFRLIRNLIALFKFW</sequence>
<dbReference type="AlphaFoldDB" id="X1MBB2"/>
<organism evidence="2">
    <name type="scientific">marine sediment metagenome</name>
    <dbReference type="NCBI Taxonomy" id="412755"/>
    <lineage>
        <taxon>unclassified sequences</taxon>
        <taxon>metagenomes</taxon>
        <taxon>ecological metagenomes</taxon>
    </lineage>
</organism>
<evidence type="ECO:0000256" key="1">
    <source>
        <dbReference type="SAM" id="Phobius"/>
    </source>
</evidence>
<keyword evidence="1" id="KW-1133">Transmembrane helix</keyword>
<feature type="transmembrane region" description="Helical" evidence="1">
    <location>
        <begin position="93"/>
        <end position="113"/>
    </location>
</feature>
<gene>
    <name evidence="2" type="ORF">S06H3_19097</name>
</gene>
<protein>
    <submittedName>
        <fullName evidence="2">Uncharacterized protein</fullName>
    </submittedName>
</protein>